<sequence length="73" mass="7863">MNSNEIQGRVLLGITGSIGAKDSVKLIGLLCAKHEVQVVASASSPAFFDLASAQYATTCSRRYFERGNWESNP</sequence>
<dbReference type="AlphaFoldDB" id="A0A5E4VX79"/>
<dbReference type="Gene3D" id="3.40.50.1950">
    <property type="entry name" value="Flavin prenyltransferase-like"/>
    <property type="match status" value="1"/>
</dbReference>
<dbReference type="RefSeq" id="WP_150613535.1">
    <property type="nucleotide sequence ID" value="NZ_CABPRU010000006.1"/>
</dbReference>
<proteinExistence type="predicted"/>
<accession>A0A5E4VX79</accession>
<dbReference type="SUPFAM" id="SSF52507">
    <property type="entry name" value="Homo-oligomeric flavin-containing Cys decarboxylases, HFCD"/>
    <property type="match status" value="1"/>
</dbReference>
<reference evidence="2 3" key="1">
    <citation type="submission" date="2019-08" db="EMBL/GenBank/DDBJ databases">
        <authorList>
            <person name="Peeters C."/>
        </authorList>
    </citation>
    <scope>NUCLEOTIDE SEQUENCE [LARGE SCALE GENOMIC DNA]</scope>
    <source>
        <strain evidence="2 3">LMG 31013</strain>
    </source>
</reference>
<keyword evidence="3" id="KW-1185">Reference proteome</keyword>
<dbReference type="EMBL" id="CABPRU010000006">
    <property type="protein sequence ID" value="VVE17018.1"/>
    <property type="molecule type" value="Genomic_DNA"/>
</dbReference>
<dbReference type="InterPro" id="IPR003382">
    <property type="entry name" value="Flavoprotein"/>
</dbReference>
<name>A0A5E4VX79_9BURK</name>
<evidence type="ECO:0000313" key="3">
    <source>
        <dbReference type="Proteomes" id="UP000334380"/>
    </source>
</evidence>
<dbReference type="Proteomes" id="UP000334380">
    <property type="component" value="Unassembled WGS sequence"/>
</dbReference>
<feature type="domain" description="Flavoprotein" evidence="1">
    <location>
        <begin position="9"/>
        <end position="49"/>
    </location>
</feature>
<evidence type="ECO:0000259" key="1">
    <source>
        <dbReference type="Pfam" id="PF02441"/>
    </source>
</evidence>
<evidence type="ECO:0000313" key="2">
    <source>
        <dbReference type="EMBL" id="VVE17018.1"/>
    </source>
</evidence>
<dbReference type="InterPro" id="IPR036551">
    <property type="entry name" value="Flavin_trans-like"/>
</dbReference>
<organism evidence="2 3">
    <name type="scientific">Pandoraea terrigena</name>
    <dbReference type="NCBI Taxonomy" id="2508292"/>
    <lineage>
        <taxon>Bacteria</taxon>
        <taxon>Pseudomonadati</taxon>
        <taxon>Pseudomonadota</taxon>
        <taxon>Betaproteobacteria</taxon>
        <taxon>Burkholderiales</taxon>
        <taxon>Burkholderiaceae</taxon>
        <taxon>Pandoraea</taxon>
    </lineage>
</organism>
<dbReference type="GO" id="GO:0003824">
    <property type="term" value="F:catalytic activity"/>
    <property type="evidence" value="ECO:0007669"/>
    <property type="project" value="InterPro"/>
</dbReference>
<dbReference type="Pfam" id="PF02441">
    <property type="entry name" value="Flavoprotein"/>
    <property type="match status" value="1"/>
</dbReference>
<protein>
    <recommendedName>
        <fullName evidence="1">Flavoprotein domain-containing protein</fullName>
    </recommendedName>
</protein>
<gene>
    <name evidence="2" type="ORF">PTE31013_02957</name>
</gene>